<accession>A0A2S7ZLA1</accession>
<sequence>MLACSKCGQRIPDSERYCPYCRHMKNVPLPIDSYELGFIENFIHCAVRKYADFEGRASRGEYWRFILMYLLIVSIILFVCAFLSSFTTVSGTTGVGLGLVALVVLSIGFVIPGIAVAVRRLHDIGWAGWFVLVGLIPFVGVPIMLILMALPGKSAANRFGAPTGTTIITKQMAHKYGFFDTTPSNVLTMSLIISLIVLWILVDYMLVT</sequence>
<dbReference type="STRING" id="1110546.GCA_001078375_00363"/>
<dbReference type="Pfam" id="PF05656">
    <property type="entry name" value="DUF805"/>
    <property type="match status" value="1"/>
</dbReference>
<feature type="transmembrane region" description="Helical" evidence="1">
    <location>
        <begin position="129"/>
        <end position="150"/>
    </location>
</feature>
<dbReference type="GO" id="GO:0005886">
    <property type="term" value="C:plasma membrane"/>
    <property type="evidence" value="ECO:0007669"/>
    <property type="project" value="TreeGrafter"/>
</dbReference>
<keyword evidence="1" id="KW-0812">Transmembrane</keyword>
<organism evidence="2 3">
    <name type="scientific">Veillonella tobetsuensis</name>
    <dbReference type="NCBI Taxonomy" id="1110546"/>
    <lineage>
        <taxon>Bacteria</taxon>
        <taxon>Bacillati</taxon>
        <taxon>Bacillota</taxon>
        <taxon>Negativicutes</taxon>
        <taxon>Veillonellales</taxon>
        <taxon>Veillonellaceae</taxon>
        <taxon>Veillonella</taxon>
    </lineage>
</organism>
<reference evidence="2 3" key="1">
    <citation type="submission" date="2018-01" db="EMBL/GenBank/DDBJ databases">
        <title>Draft genome sequences of clinical isolates and type strains of oral Veillonella including Veillonella infantum sp., nov.</title>
        <authorList>
            <person name="Mashima I."/>
            <person name="Liao Y.-C."/>
            <person name="Sabharwal A."/>
            <person name="Haase E.M."/>
            <person name="Nakazawa F."/>
            <person name="Scannapieco F.A."/>
        </authorList>
    </citation>
    <scope>NUCLEOTIDE SEQUENCE [LARGE SCALE GENOMIC DNA]</scope>
    <source>
        <strain evidence="2 3">Y6</strain>
    </source>
</reference>
<evidence type="ECO:0000313" key="2">
    <source>
        <dbReference type="EMBL" id="PQL24063.1"/>
    </source>
</evidence>
<feature type="transmembrane region" description="Helical" evidence="1">
    <location>
        <begin position="186"/>
        <end position="207"/>
    </location>
</feature>
<evidence type="ECO:0000256" key="1">
    <source>
        <dbReference type="SAM" id="Phobius"/>
    </source>
</evidence>
<gene>
    <name evidence="2" type="ORF">VTHSUH11_09150</name>
</gene>
<proteinExistence type="predicted"/>
<dbReference type="PANTHER" id="PTHR34980:SF2">
    <property type="entry name" value="INNER MEMBRANE PROTEIN YHAH-RELATED"/>
    <property type="match status" value="1"/>
</dbReference>
<name>A0A2S7ZLA1_9FIRM</name>
<evidence type="ECO:0008006" key="4">
    <source>
        <dbReference type="Google" id="ProtNLM"/>
    </source>
</evidence>
<feature type="transmembrane region" description="Helical" evidence="1">
    <location>
        <begin position="66"/>
        <end position="89"/>
    </location>
</feature>
<dbReference type="PANTHER" id="PTHR34980">
    <property type="entry name" value="INNER MEMBRANE PROTEIN-RELATED-RELATED"/>
    <property type="match status" value="1"/>
</dbReference>
<dbReference type="RefSeq" id="WP_105093453.1">
    <property type="nucleotide sequence ID" value="NZ_PPDF01000014.1"/>
</dbReference>
<dbReference type="Proteomes" id="UP000238877">
    <property type="component" value="Unassembled WGS sequence"/>
</dbReference>
<dbReference type="EMBL" id="PPDF01000014">
    <property type="protein sequence ID" value="PQL24063.1"/>
    <property type="molecule type" value="Genomic_DNA"/>
</dbReference>
<comment type="caution">
    <text evidence="2">The sequence shown here is derived from an EMBL/GenBank/DDBJ whole genome shotgun (WGS) entry which is preliminary data.</text>
</comment>
<keyword evidence="1" id="KW-0472">Membrane</keyword>
<keyword evidence="1" id="KW-1133">Transmembrane helix</keyword>
<dbReference type="InterPro" id="IPR008523">
    <property type="entry name" value="DUF805"/>
</dbReference>
<dbReference type="AlphaFoldDB" id="A0A2S7ZLA1"/>
<protein>
    <recommendedName>
        <fullName evidence="4">Zinc-ribbon domain-containing protein</fullName>
    </recommendedName>
</protein>
<evidence type="ECO:0000313" key="3">
    <source>
        <dbReference type="Proteomes" id="UP000238877"/>
    </source>
</evidence>
<feature type="transmembrane region" description="Helical" evidence="1">
    <location>
        <begin position="95"/>
        <end position="117"/>
    </location>
</feature>